<dbReference type="InterPro" id="IPR050739">
    <property type="entry name" value="MFP"/>
</dbReference>
<dbReference type="Proteomes" id="UP001059745">
    <property type="component" value="Chromosome 2"/>
</dbReference>
<organism evidence="6 9">
    <name type="scientific">Burkholderia gladioli</name>
    <name type="common">Pseudomonas marginata</name>
    <name type="synonym">Phytomonas marginata</name>
    <dbReference type="NCBI Taxonomy" id="28095"/>
    <lineage>
        <taxon>Bacteria</taxon>
        <taxon>Pseudomonadati</taxon>
        <taxon>Pseudomonadota</taxon>
        <taxon>Betaproteobacteria</taxon>
        <taxon>Burkholderiales</taxon>
        <taxon>Burkholderiaceae</taxon>
        <taxon>Burkholderia</taxon>
    </lineage>
</organism>
<evidence type="ECO:0000259" key="4">
    <source>
        <dbReference type="Pfam" id="PF25917"/>
    </source>
</evidence>
<evidence type="ECO:0000313" key="6">
    <source>
        <dbReference type="EMBL" id="PEH41731.1"/>
    </source>
</evidence>
<reference evidence="7" key="4">
    <citation type="submission" date="2022-09" db="EMBL/GenBank/DDBJ databases">
        <title>Genomic of Burkholderia gladioli.</title>
        <authorList>
            <person name="Wu H."/>
        </authorList>
    </citation>
    <scope>NUCLEOTIDE SEQUENCE</scope>
    <source>
        <strain evidence="7">ZN-S4</strain>
    </source>
</reference>
<dbReference type="Proteomes" id="UP000220629">
    <property type="component" value="Unassembled WGS sequence"/>
</dbReference>
<keyword evidence="3" id="KW-0812">Transmembrane</keyword>
<name>A0A095GAD5_BURGA</name>
<dbReference type="EMBL" id="CP104215">
    <property type="protein sequence ID" value="UWX72329.1"/>
    <property type="molecule type" value="Genomic_DNA"/>
</dbReference>
<dbReference type="InterPro" id="IPR058625">
    <property type="entry name" value="MdtA-like_BSH"/>
</dbReference>
<dbReference type="EMBL" id="PDDY01000001">
    <property type="protein sequence ID" value="PEH41731.1"/>
    <property type="molecule type" value="Genomic_DNA"/>
</dbReference>
<proteinExistence type="predicted"/>
<dbReference type="OrthoDB" id="9811754at2"/>
<keyword evidence="1" id="KW-0175">Coiled coil</keyword>
<dbReference type="EMBL" id="JPGG01000016">
    <property type="protein sequence ID" value="KGC14362.1"/>
    <property type="molecule type" value="Genomic_DNA"/>
</dbReference>
<dbReference type="PANTHER" id="PTHR30386:SF24">
    <property type="entry name" value="MULTIDRUG RESISTANCE EFFLUX PUMP"/>
    <property type="match status" value="1"/>
</dbReference>
<reference evidence="6" key="2">
    <citation type="submission" date="2017-09" db="EMBL/GenBank/DDBJ databases">
        <title>FDA dAtabase for Regulatory Grade micrObial Sequences (FDA-ARGOS): Supporting development and validation of Infectious Disease Dx tests.</title>
        <authorList>
            <person name="Minogue T."/>
            <person name="Wolcott M."/>
            <person name="Wasieloski L."/>
            <person name="Aguilar W."/>
            <person name="Moore D."/>
            <person name="Tallon L.J."/>
            <person name="Sadzewicz L."/>
            <person name="Ott S."/>
            <person name="Zhao X."/>
            <person name="Nagaraj S."/>
            <person name="Vavikolanu K."/>
            <person name="Aluvathingal J."/>
            <person name="Nadendla S."/>
            <person name="Sichtig H."/>
        </authorList>
    </citation>
    <scope>NUCLEOTIDE SEQUENCE</scope>
    <source>
        <strain evidence="6">FDAARGOS_390</strain>
    </source>
</reference>
<evidence type="ECO:0000313" key="8">
    <source>
        <dbReference type="Proteomes" id="UP000029590"/>
    </source>
</evidence>
<dbReference type="PANTHER" id="PTHR30386">
    <property type="entry name" value="MEMBRANE FUSION SUBUNIT OF EMRAB-TOLC MULTIDRUG EFFLUX PUMP"/>
    <property type="match status" value="1"/>
</dbReference>
<evidence type="ECO:0000256" key="2">
    <source>
        <dbReference type="SAM" id="MobiDB-lite"/>
    </source>
</evidence>
<dbReference type="RefSeq" id="WP_017917962.1">
    <property type="nucleotide sequence ID" value="NZ_CADEPT010000008.1"/>
</dbReference>
<accession>A0A095GAD5</accession>
<evidence type="ECO:0000313" key="7">
    <source>
        <dbReference type="EMBL" id="UWX72329.1"/>
    </source>
</evidence>
<dbReference type="SUPFAM" id="SSF111369">
    <property type="entry name" value="HlyD-like secretion proteins"/>
    <property type="match status" value="2"/>
</dbReference>
<feature type="transmembrane region" description="Helical" evidence="3">
    <location>
        <begin position="23"/>
        <end position="45"/>
    </location>
</feature>
<evidence type="ECO:0000256" key="3">
    <source>
        <dbReference type="SAM" id="Phobius"/>
    </source>
</evidence>
<reference evidence="5 8" key="1">
    <citation type="submission" date="2014-04" db="EMBL/GenBank/DDBJ databases">
        <authorList>
            <person name="Bishop-Lilly K.A."/>
            <person name="Broomall S.M."/>
            <person name="Chain P.S."/>
            <person name="Chertkov O."/>
            <person name="Coyne S.R."/>
            <person name="Daligault H.E."/>
            <person name="Davenport K.W."/>
            <person name="Erkkila T."/>
            <person name="Frey K.G."/>
            <person name="Gibbons H.S."/>
            <person name="Gu W."/>
            <person name="Jaissle J."/>
            <person name="Johnson S.L."/>
            <person name="Koroleva G.I."/>
            <person name="Ladner J.T."/>
            <person name="Lo C.-C."/>
            <person name="Minogue T.D."/>
            <person name="Munk C."/>
            <person name="Palacios G.F."/>
            <person name="Redden C.L."/>
            <person name="Rosenzweig C.N."/>
            <person name="Scholz M.B."/>
            <person name="Teshima H."/>
            <person name="Xu Y."/>
        </authorList>
    </citation>
    <scope>NUCLEOTIDE SEQUENCE [LARGE SCALE GENOMIC DNA]</scope>
    <source>
        <strain evidence="5">Gladioli</strain>
        <strain evidence="8">gladioli</strain>
    </source>
</reference>
<evidence type="ECO:0000256" key="1">
    <source>
        <dbReference type="SAM" id="Coils"/>
    </source>
</evidence>
<dbReference type="AlphaFoldDB" id="A0A095GAD5"/>
<keyword evidence="3" id="KW-1133">Transmembrane helix</keyword>
<reference evidence="9" key="3">
    <citation type="submission" date="2017-09" db="EMBL/GenBank/DDBJ databases">
        <title>FDA dAtabase for Regulatory Grade micrObial Sequences (FDA-ARGOS): Supporting development and validation of Infectious Disease Dx tests.</title>
        <authorList>
            <person name="Minogue T."/>
            <person name="Wolcott M."/>
            <person name="Wasieloski L."/>
            <person name="Aguilar W."/>
            <person name="Moore D."/>
            <person name="Tallon L."/>
            <person name="Sadzewicz L."/>
            <person name="Ott S."/>
            <person name="Zhao X."/>
            <person name="Nagaraj S."/>
            <person name="Vavikolanu K."/>
            <person name="Aluvathingal J."/>
            <person name="Nadendla S."/>
            <person name="Sichtig H."/>
        </authorList>
    </citation>
    <scope>NUCLEOTIDE SEQUENCE [LARGE SCALE GENOMIC DNA]</scope>
    <source>
        <strain evidence="9">FDAARGOS_390</strain>
    </source>
</reference>
<dbReference type="GO" id="GO:0055085">
    <property type="term" value="P:transmembrane transport"/>
    <property type="evidence" value="ECO:0007669"/>
    <property type="project" value="InterPro"/>
</dbReference>
<dbReference type="Gene3D" id="1.10.287.470">
    <property type="entry name" value="Helix hairpin bin"/>
    <property type="match status" value="2"/>
</dbReference>
<sequence length="362" mass="38555">MQDNNAAAGDAAAGRDAPRKRRIIPFVILTVVVIGAVGYGIYWWLSGRFYESTDDAYVGGNVTVISPRVSGYVARVLVADNALVHAGQPLIELDPADFTARLDAAQAEVDAAKAALTRLDAQHQLVEADIAQAQAQADVDTASLQFANRDAERYSNLAESHSGTQQDSQRAQTSLDQARARVRASAAAVNAQRRQLTVIEAQKVEAQARVEQAQASMRNARLDNGYTTLYAPVDGYVGNRSAHPGTYVAAGTQLMSLVPAKGLWIDANFKEDQIRHMRMGQAVEIEADVDSGLKIEGHVESLAPATGSVFSVIPAQNATGNFTKIVQRVPVRIALDPAVASVGALRAGLSVVATVDTRSVAR</sequence>
<dbReference type="KEGG" id="bgo:BM43_4293"/>
<gene>
    <name evidence="6" type="ORF">CRM94_05950</name>
    <name evidence="5" type="ORF">DM48_241</name>
    <name evidence="7" type="ORF">NYZ96_28250</name>
</gene>
<keyword evidence="3" id="KW-0472">Membrane</keyword>
<feature type="compositionally biased region" description="Polar residues" evidence="2">
    <location>
        <begin position="157"/>
        <end position="174"/>
    </location>
</feature>
<feature type="coiled-coil region" evidence="1">
    <location>
        <begin position="102"/>
        <end position="136"/>
    </location>
</feature>
<evidence type="ECO:0000313" key="5">
    <source>
        <dbReference type="EMBL" id="KGC14362.1"/>
    </source>
</evidence>
<feature type="region of interest" description="Disordered" evidence="2">
    <location>
        <begin position="154"/>
        <end position="174"/>
    </location>
</feature>
<dbReference type="Pfam" id="PF25917">
    <property type="entry name" value="BSH_RND"/>
    <property type="match status" value="1"/>
</dbReference>
<dbReference type="GeneID" id="66461679"/>
<feature type="domain" description="Multidrug resistance protein MdtA-like barrel-sandwich hybrid" evidence="4">
    <location>
        <begin position="64"/>
        <end position="257"/>
    </location>
</feature>
<evidence type="ECO:0000313" key="9">
    <source>
        <dbReference type="Proteomes" id="UP000220629"/>
    </source>
</evidence>
<protein>
    <submittedName>
        <fullName evidence="5">Efflux transporter, RND family, MFP subunit</fullName>
    </submittedName>
    <submittedName>
        <fullName evidence="6">HlyD family secretion protein</fullName>
    </submittedName>
</protein>
<dbReference type="Gene3D" id="2.40.30.170">
    <property type="match status" value="1"/>
</dbReference>
<feature type="coiled-coil region" evidence="1">
    <location>
        <begin position="189"/>
        <end position="223"/>
    </location>
</feature>
<dbReference type="Proteomes" id="UP000029590">
    <property type="component" value="Unassembled WGS sequence"/>
</dbReference>
<dbReference type="Gene3D" id="2.40.50.100">
    <property type="match status" value="1"/>
</dbReference>